<dbReference type="Proteomes" id="UP000606499">
    <property type="component" value="Unassembled WGS sequence"/>
</dbReference>
<reference evidence="5" key="1">
    <citation type="submission" date="2020-08" db="EMBL/GenBank/DDBJ databases">
        <title>Genome public.</title>
        <authorList>
            <person name="Liu C."/>
            <person name="Sun Q."/>
        </authorList>
    </citation>
    <scope>NUCLEOTIDE SEQUENCE</scope>
    <source>
        <strain evidence="5">NSJ-28</strain>
    </source>
</reference>
<dbReference type="PANTHER" id="PTHR43825:SF1">
    <property type="entry name" value="TRANSKETOLASE-LIKE PYRIMIDINE-BINDING DOMAIN-CONTAINING PROTEIN"/>
    <property type="match status" value="1"/>
</dbReference>
<dbReference type="InterPro" id="IPR051157">
    <property type="entry name" value="PDH/Transketolase"/>
</dbReference>
<dbReference type="RefSeq" id="WP_054326619.1">
    <property type="nucleotide sequence ID" value="NZ_JACOPL010000002.1"/>
</dbReference>
<evidence type="ECO:0000259" key="4">
    <source>
        <dbReference type="SMART" id="SM00861"/>
    </source>
</evidence>
<dbReference type="SMART" id="SM00861">
    <property type="entry name" value="Transket_pyr"/>
    <property type="match status" value="1"/>
</dbReference>
<comment type="caution">
    <text evidence="5">The sequence shown here is derived from an EMBL/GenBank/DDBJ whole genome shotgun (WGS) entry which is preliminary data.</text>
</comment>
<dbReference type="SUPFAM" id="SSF52518">
    <property type="entry name" value="Thiamin diphosphate-binding fold (THDP-binding)"/>
    <property type="match status" value="1"/>
</dbReference>
<dbReference type="InterPro" id="IPR033248">
    <property type="entry name" value="Transketolase_C"/>
</dbReference>
<comment type="cofactor">
    <cofactor evidence="1">
        <name>thiamine diphosphate</name>
        <dbReference type="ChEBI" id="CHEBI:58937"/>
    </cofactor>
</comment>
<name>A0A923LS45_9FIRM</name>
<evidence type="ECO:0000313" key="5">
    <source>
        <dbReference type="EMBL" id="MBC5724265.1"/>
    </source>
</evidence>
<gene>
    <name evidence="5" type="ORF">H8S45_02115</name>
</gene>
<dbReference type="CDD" id="cd07033">
    <property type="entry name" value="TPP_PYR_DXS_TK_like"/>
    <property type="match status" value="1"/>
</dbReference>
<sequence length="323" mass="34264">MIKLAKENIVEELDLKGAYMDELLAQAAKNENIVDVEADLANCINAPQFKAAYPERFFDIGIAEQSLASVSAGMAAVGKIPFCHSFAAFASRRMCDQNYISCAYAQNNVKIVGSDPAISAGENGGTHQANEDLALMRPIAGITILEPTDTVMMKWAVDQAANTEGVFYLRVQRTGNIKIYEEGSTFEIGKANVVVEGTDVTLIAEGNLMLTTCMEAAKKLMAEGISARVVDMFCIKPIDKVCILKCAAETGAIVTAENHSIIGGLGSAVAEVLAEGGCAAPLRRIGIQDRFGEVATTPELQICMKMTAADVAAAAKDAISAKK</sequence>
<dbReference type="FunFam" id="3.40.50.970:FF:000129">
    <property type="entry name" value="Transketolase"/>
    <property type="match status" value="1"/>
</dbReference>
<dbReference type="InterPro" id="IPR005475">
    <property type="entry name" value="Transketolase-like_Pyr-bd"/>
</dbReference>
<evidence type="ECO:0000256" key="2">
    <source>
        <dbReference type="ARBA" id="ARBA00007131"/>
    </source>
</evidence>
<evidence type="ECO:0000313" key="6">
    <source>
        <dbReference type="Proteomes" id="UP000606499"/>
    </source>
</evidence>
<dbReference type="Gene3D" id="3.40.50.970">
    <property type="match status" value="1"/>
</dbReference>
<keyword evidence="6" id="KW-1185">Reference proteome</keyword>
<dbReference type="Gene3D" id="3.40.50.920">
    <property type="match status" value="1"/>
</dbReference>
<proteinExistence type="inferred from homology"/>
<protein>
    <submittedName>
        <fullName evidence="5">Transketolase family protein</fullName>
    </submittedName>
</protein>
<keyword evidence="3" id="KW-0786">Thiamine pyrophosphate</keyword>
<organism evidence="5 6">
    <name type="scientific">Agathobaculum faecis</name>
    <dbReference type="NCBI Taxonomy" id="2763013"/>
    <lineage>
        <taxon>Bacteria</taxon>
        <taxon>Bacillati</taxon>
        <taxon>Bacillota</taxon>
        <taxon>Clostridia</taxon>
        <taxon>Eubacteriales</taxon>
        <taxon>Butyricicoccaceae</taxon>
        <taxon>Agathobaculum</taxon>
    </lineage>
</organism>
<comment type="similarity">
    <text evidence="2">Belongs to the transketolase family.</text>
</comment>
<dbReference type="Pfam" id="PF02779">
    <property type="entry name" value="Transket_pyr"/>
    <property type="match status" value="1"/>
</dbReference>
<feature type="domain" description="Transketolase-like pyrimidine-binding" evidence="4">
    <location>
        <begin position="13"/>
        <end position="179"/>
    </location>
</feature>
<dbReference type="InterPro" id="IPR009014">
    <property type="entry name" value="Transketo_C/PFOR_II"/>
</dbReference>
<dbReference type="Pfam" id="PF02780">
    <property type="entry name" value="Transketolase_C"/>
    <property type="match status" value="1"/>
</dbReference>
<dbReference type="AlphaFoldDB" id="A0A923LS45"/>
<dbReference type="EMBL" id="JACOPL010000002">
    <property type="protein sequence ID" value="MBC5724265.1"/>
    <property type="molecule type" value="Genomic_DNA"/>
</dbReference>
<dbReference type="SUPFAM" id="SSF52922">
    <property type="entry name" value="TK C-terminal domain-like"/>
    <property type="match status" value="1"/>
</dbReference>
<evidence type="ECO:0000256" key="3">
    <source>
        <dbReference type="ARBA" id="ARBA00023052"/>
    </source>
</evidence>
<accession>A0A923LS45</accession>
<dbReference type="PANTHER" id="PTHR43825">
    <property type="entry name" value="PYRUVATE DEHYDROGENASE E1 COMPONENT"/>
    <property type="match status" value="1"/>
</dbReference>
<dbReference type="InterPro" id="IPR029061">
    <property type="entry name" value="THDP-binding"/>
</dbReference>
<evidence type="ECO:0000256" key="1">
    <source>
        <dbReference type="ARBA" id="ARBA00001964"/>
    </source>
</evidence>